<sequence length="130" mass="14938">MSHYVEYSRRLAGLPIVEQDTLAKYAAMENVNADAMSEVLTNFDRNEYYIKAACGSTIGSFFLTAMLDAHHGQIAVLTAHWIADPYRNNHKIHKLILWYVKQFCKTLGLRKYQRTVNLSSSRQLLITKEV</sequence>
<proteinExistence type="predicted"/>
<protein>
    <submittedName>
        <fullName evidence="1">Uncharacterized protein</fullName>
    </submittedName>
</protein>
<dbReference type="EMBL" id="ON604651">
    <property type="protein sequence ID" value="UTQ78168.1"/>
    <property type="molecule type" value="Genomic_DNA"/>
</dbReference>
<organism evidence="1 2">
    <name type="scientific">Aeromonas phage JELG-KS1</name>
    <dbReference type="NCBI Taxonomy" id="2951233"/>
    <lineage>
        <taxon>Viruses</taxon>
        <taxon>Duplodnaviria</taxon>
        <taxon>Heunggongvirae</taxon>
        <taxon>Uroviricota</taxon>
        <taxon>Caudoviricetes</taxon>
        <taxon>Autographivirales</taxon>
        <taxon>Autotranscriptaviridae</taxon>
        <taxon>Studiervirinae</taxon>
        <taxon>Jelgvirus</taxon>
        <taxon>Jelgvirus JELGKS1</taxon>
    </lineage>
</organism>
<reference evidence="1" key="1">
    <citation type="submission" date="2022-05" db="EMBL/GenBank/DDBJ databases">
        <title>Complete genome sequence of Aeromonas phage JELG-KS1.</title>
        <authorList>
            <person name="Svanberga K."/>
            <person name="Dislers A."/>
            <person name="Kazaks A."/>
            <person name="Zrelovs N."/>
        </authorList>
    </citation>
    <scope>NUCLEOTIDE SEQUENCE</scope>
</reference>
<name>A0A9E7NP89_9CAUD</name>
<keyword evidence="2" id="KW-1185">Reference proteome</keyword>
<evidence type="ECO:0000313" key="1">
    <source>
        <dbReference type="EMBL" id="UTQ78168.1"/>
    </source>
</evidence>
<accession>A0A9E7NP89</accession>
<evidence type="ECO:0000313" key="2">
    <source>
        <dbReference type="Proteomes" id="UP001060072"/>
    </source>
</evidence>
<dbReference type="Proteomes" id="UP001060072">
    <property type="component" value="Segment"/>
</dbReference>